<evidence type="ECO:0008006" key="3">
    <source>
        <dbReference type="Google" id="ProtNLM"/>
    </source>
</evidence>
<dbReference type="EMBL" id="WAEM01000001">
    <property type="protein sequence ID" value="KAB1158135.1"/>
    <property type="molecule type" value="Genomic_DNA"/>
</dbReference>
<dbReference type="PROSITE" id="PS51257">
    <property type="entry name" value="PROKAR_LIPOPROTEIN"/>
    <property type="match status" value="1"/>
</dbReference>
<evidence type="ECO:0000313" key="2">
    <source>
        <dbReference type="Proteomes" id="UP000490922"/>
    </source>
</evidence>
<comment type="caution">
    <text evidence="1">The sequence shown here is derived from an EMBL/GenBank/DDBJ whole genome shotgun (WGS) entry which is preliminary data.</text>
</comment>
<reference evidence="1 2" key="1">
    <citation type="submission" date="2019-09" db="EMBL/GenBank/DDBJ databases">
        <title>Flavobacterium sp. nov., isolated from glacier ice.</title>
        <authorList>
            <person name="Liu Q."/>
        </authorList>
    </citation>
    <scope>NUCLEOTIDE SEQUENCE [LARGE SCALE GENOMIC DNA]</scope>
    <source>
        <strain evidence="1 2">NBRC 112527</strain>
    </source>
</reference>
<dbReference type="RefSeq" id="WP_151106327.1">
    <property type="nucleotide sequence ID" value="NZ_WAEM01000001.1"/>
</dbReference>
<dbReference type="AlphaFoldDB" id="A0A7J5AKQ8"/>
<keyword evidence="2" id="KW-1185">Reference proteome</keyword>
<proteinExistence type="predicted"/>
<protein>
    <recommendedName>
        <fullName evidence="3">Lipoprotein</fullName>
    </recommendedName>
</protein>
<gene>
    <name evidence="1" type="ORF">F6464_03370</name>
</gene>
<sequence>MKKTLIILTLAIIAISCKNPSITENNYENQVQGKFDAFLKLKVSKEYDAINDIQKKEFFEKYDNELSSLIDTNKVFVNWQAQIEDIKTNDYGKSTEVSCKLSYKPEEYREVSFYCSYVVENSKLKTDSLYNKIKKIGDFSTVYFDGFIVKNLDNKVVYVNDDESLKLSYPNFKFNLLNITEKKRENTLSKNLNNAVNINFKVFELLKQKVNKTITEKEWKRKTEDLGLEKMEKSLNPEEKKYSNLIKQYLVSDFMYH</sequence>
<dbReference type="Proteomes" id="UP000490922">
    <property type="component" value="Unassembled WGS sequence"/>
</dbReference>
<evidence type="ECO:0000313" key="1">
    <source>
        <dbReference type="EMBL" id="KAB1158135.1"/>
    </source>
</evidence>
<name>A0A7J5AKQ8_9FLAO</name>
<organism evidence="1 2">
    <name type="scientific">Flavobacterium luteum</name>
    <dbReference type="NCBI Taxonomy" id="2026654"/>
    <lineage>
        <taxon>Bacteria</taxon>
        <taxon>Pseudomonadati</taxon>
        <taxon>Bacteroidota</taxon>
        <taxon>Flavobacteriia</taxon>
        <taxon>Flavobacteriales</taxon>
        <taxon>Flavobacteriaceae</taxon>
        <taxon>Flavobacterium</taxon>
    </lineage>
</organism>
<accession>A0A7J5AKQ8</accession>
<dbReference type="OrthoDB" id="1493554at2"/>